<reference evidence="1" key="1">
    <citation type="journal article" date="2012" name="PLoS Genet.">
        <title>Comparative analysis of the genomes of two field isolates of the rice blast fungus Magnaporthe oryzae.</title>
        <authorList>
            <person name="Xue M."/>
            <person name="Yang J."/>
            <person name="Li Z."/>
            <person name="Hu S."/>
            <person name="Yao N."/>
            <person name="Dean R.A."/>
            <person name="Zhao W."/>
            <person name="Shen M."/>
            <person name="Zhang H."/>
            <person name="Li C."/>
            <person name="Liu L."/>
            <person name="Cao L."/>
            <person name="Xu X."/>
            <person name="Xing Y."/>
            <person name="Hsiang T."/>
            <person name="Zhang Z."/>
            <person name="Xu J.R."/>
            <person name="Peng Y.L."/>
        </authorList>
    </citation>
    <scope>NUCLEOTIDE SEQUENCE</scope>
    <source>
        <strain evidence="1">Y34</strain>
    </source>
</reference>
<protein>
    <submittedName>
        <fullName evidence="1">Uncharacterized protein</fullName>
    </submittedName>
</protein>
<accession>A0AA97P0U2</accession>
<evidence type="ECO:0000313" key="1">
    <source>
        <dbReference type="EMBL" id="ELQ39835.1"/>
    </source>
</evidence>
<organism evidence="1">
    <name type="scientific">Pyricularia oryzae (strain Y34)</name>
    <name type="common">Rice blast fungus</name>
    <name type="synonym">Magnaporthe oryzae</name>
    <dbReference type="NCBI Taxonomy" id="1143189"/>
    <lineage>
        <taxon>Eukaryota</taxon>
        <taxon>Fungi</taxon>
        <taxon>Dikarya</taxon>
        <taxon>Ascomycota</taxon>
        <taxon>Pezizomycotina</taxon>
        <taxon>Sordariomycetes</taxon>
        <taxon>Sordariomycetidae</taxon>
        <taxon>Magnaporthales</taxon>
        <taxon>Pyriculariaceae</taxon>
        <taxon>Pyricularia</taxon>
    </lineage>
</organism>
<name>A0AA97P0U2_PYRO3</name>
<proteinExistence type="predicted"/>
<dbReference type="AlphaFoldDB" id="A0AA97P0U2"/>
<gene>
    <name evidence="1" type="ORF">OOU_Y34scaffold00477g8</name>
</gene>
<dbReference type="EMBL" id="JH793148">
    <property type="protein sequence ID" value="ELQ39835.1"/>
    <property type="molecule type" value="Genomic_DNA"/>
</dbReference>
<dbReference type="Proteomes" id="UP000011086">
    <property type="component" value="Unassembled WGS sequence"/>
</dbReference>
<sequence>MARFGMQSTVRNYGIYFYCTRRGLRGCKLAPQAVKVRQAGYGGKVDKGKERCWRDYDVVNDGSNCCQQDARLLLVA</sequence>